<evidence type="ECO:0000313" key="5">
    <source>
        <dbReference type="Proteomes" id="UP000034603"/>
    </source>
</evidence>
<dbReference type="PANTHER" id="PTHR30576">
    <property type="entry name" value="COLANIC BIOSYNTHESIS UDP-GLUCOSE LIPID CARRIER TRANSFERASE"/>
    <property type="match status" value="1"/>
</dbReference>
<comment type="similarity">
    <text evidence="1">Belongs to the bacterial sugar transferase family.</text>
</comment>
<keyword evidence="2" id="KW-1133">Transmembrane helix</keyword>
<dbReference type="InterPro" id="IPR003362">
    <property type="entry name" value="Bact_transf"/>
</dbReference>
<evidence type="ECO:0000313" key="4">
    <source>
        <dbReference type="EMBL" id="KKQ46332.1"/>
    </source>
</evidence>
<dbReference type="Proteomes" id="UP000034603">
    <property type="component" value="Unassembled WGS sequence"/>
</dbReference>
<gene>
    <name evidence="4" type="ORF">US62_C0002G0015</name>
</gene>
<feature type="transmembrane region" description="Helical" evidence="2">
    <location>
        <begin position="12"/>
        <end position="33"/>
    </location>
</feature>
<dbReference type="Pfam" id="PF02397">
    <property type="entry name" value="Bac_transf"/>
    <property type="match status" value="1"/>
</dbReference>
<sequence length="217" mass="25195">MFYDITKRVIDMIGSILLLILFSPLMIAFAFIIKLTSPGPIFVEPENAHMKRVGKDGKIFRLYKFRSMMVKADILEQTDPKYKHVYQEKHTSGTYKVKNDTRVTKVGKFIRKYSIDEMPQFFNVLKGEMSIVGPRAFLKEELDEQQKRYPGTEKYVTEAIKVKPGITGYWQVTGRSEVVFDKRIEMDAYYARKRSIIFDILILLKTPWAMISAKGAV</sequence>
<dbReference type="GO" id="GO:0016780">
    <property type="term" value="F:phosphotransferase activity, for other substituted phosphate groups"/>
    <property type="evidence" value="ECO:0007669"/>
    <property type="project" value="TreeGrafter"/>
</dbReference>
<organism evidence="4 5">
    <name type="scientific">Candidatus Woesebacteria bacterium GW2011_GWA1_37_8</name>
    <dbReference type="NCBI Taxonomy" id="1618546"/>
    <lineage>
        <taxon>Bacteria</taxon>
        <taxon>Candidatus Woeseibacteriota</taxon>
    </lineage>
</organism>
<evidence type="ECO:0000256" key="1">
    <source>
        <dbReference type="ARBA" id="ARBA00006464"/>
    </source>
</evidence>
<keyword evidence="2" id="KW-0812">Transmembrane</keyword>
<feature type="domain" description="Bacterial sugar transferase" evidence="3">
    <location>
        <begin position="7"/>
        <end position="211"/>
    </location>
</feature>
<evidence type="ECO:0000259" key="3">
    <source>
        <dbReference type="Pfam" id="PF02397"/>
    </source>
</evidence>
<dbReference type="EMBL" id="LBTR01000002">
    <property type="protein sequence ID" value="KKQ46332.1"/>
    <property type="molecule type" value="Genomic_DNA"/>
</dbReference>
<name>A0A0G0HVL6_9BACT</name>
<keyword evidence="4" id="KW-0808">Transferase</keyword>
<proteinExistence type="inferred from homology"/>
<accession>A0A0G0HVL6</accession>
<dbReference type="AlphaFoldDB" id="A0A0G0HVL6"/>
<protein>
    <submittedName>
        <fullName evidence="4">Undecaprenyl-phosphate galactose phosphotransferase</fullName>
    </submittedName>
</protein>
<keyword evidence="2" id="KW-0472">Membrane</keyword>
<evidence type="ECO:0000256" key="2">
    <source>
        <dbReference type="SAM" id="Phobius"/>
    </source>
</evidence>
<comment type="caution">
    <text evidence="4">The sequence shown here is derived from an EMBL/GenBank/DDBJ whole genome shotgun (WGS) entry which is preliminary data.</text>
</comment>
<reference evidence="4 5" key="1">
    <citation type="journal article" date="2015" name="Nature">
        <title>rRNA introns, odd ribosomes, and small enigmatic genomes across a large radiation of phyla.</title>
        <authorList>
            <person name="Brown C.T."/>
            <person name="Hug L.A."/>
            <person name="Thomas B.C."/>
            <person name="Sharon I."/>
            <person name="Castelle C.J."/>
            <person name="Singh A."/>
            <person name="Wilkins M.J."/>
            <person name="Williams K.H."/>
            <person name="Banfield J.F."/>
        </authorList>
    </citation>
    <scope>NUCLEOTIDE SEQUENCE [LARGE SCALE GENOMIC DNA]</scope>
</reference>
<dbReference type="PANTHER" id="PTHR30576:SF0">
    <property type="entry name" value="UNDECAPRENYL-PHOSPHATE N-ACETYLGALACTOSAMINYL 1-PHOSPHATE TRANSFERASE-RELATED"/>
    <property type="match status" value="1"/>
</dbReference>